<dbReference type="InterPro" id="IPR001347">
    <property type="entry name" value="SIS_dom"/>
</dbReference>
<dbReference type="PROSITE" id="PS51071">
    <property type="entry name" value="HTH_RPIR"/>
    <property type="match status" value="1"/>
</dbReference>
<dbReference type="SUPFAM" id="SSF46689">
    <property type="entry name" value="Homeodomain-like"/>
    <property type="match status" value="1"/>
</dbReference>
<feature type="domain" description="SIS" evidence="3">
    <location>
        <begin position="131"/>
        <end position="268"/>
    </location>
</feature>
<dbReference type="InterPro" id="IPR046348">
    <property type="entry name" value="SIS_dom_sf"/>
</dbReference>
<gene>
    <name evidence="4" type="ORF">BKA07_000463</name>
</gene>
<dbReference type="Pfam" id="PF01380">
    <property type="entry name" value="SIS"/>
    <property type="match status" value="1"/>
</dbReference>
<evidence type="ECO:0000259" key="3">
    <source>
        <dbReference type="PROSITE" id="PS51464"/>
    </source>
</evidence>
<dbReference type="Gene3D" id="3.40.50.10490">
    <property type="entry name" value="Glucose-6-phosphate isomerase like protein, domain 1"/>
    <property type="match status" value="1"/>
</dbReference>
<dbReference type="Gene3D" id="1.10.10.10">
    <property type="entry name" value="Winged helix-like DNA-binding domain superfamily/Winged helix DNA-binding domain"/>
    <property type="match status" value="1"/>
</dbReference>
<dbReference type="PROSITE" id="PS51464">
    <property type="entry name" value="SIS"/>
    <property type="match status" value="1"/>
</dbReference>
<accession>A0A846RX03</accession>
<dbReference type="EMBL" id="JAATJN010000001">
    <property type="protein sequence ID" value="NJC55428.1"/>
    <property type="molecule type" value="Genomic_DNA"/>
</dbReference>
<dbReference type="GO" id="GO:0097367">
    <property type="term" value="F:carbohydrate derivative binding"/>
    <property type="evidence" value="ECO:0007669"/>
    <property type="project" value="InterPro"/>
</dbReference>
<name>A0A846RX03_9MICO</name>
<dbReference type="GO" id="GO:0003677">
    <property type="term" value="F:DNA binding"/>
    <property type="evidence" value="ECO:0007669"/>
    <property type="project" value="UniProtKB-KW"/>
</dbReference>
<dbReference type="RefSeq" id="WP_167949474.1">
    <property type="nucleotide sequence ID" value="NZ_BAAAPQ010000026.1"/>
</dbReference>
<dbReference type="GO" id="GO:0003700">
    <property type="term" value="F:DNA-binding transcription factor activity"/>
    <property type="evidence" value="ECO:0007669"/>
    <property type="project" value="InterPro"/>
</dbReference>
<dbReference type="GO" id="GO:1901135">
    <property type="term" value="P:carbohydrate derivative metabolic process"/>
    <property type="evidence" value="ECO:0007669"/>
    <property type="project" value="InterPro"/>
</dbReference>
<protein>
    <submittedName>
        <fullName evidence="4">DNA-binding MurR/RpiR family transcriptional regulator</fullName>
    </submittedName>
</protein>
<dbReference type="InterPro" id="IPR047640">
    <property type="entry name" value="RpiR-like"/>
</dbReference>
<evidence type="ECO:0000256" key="1">
    <source>
        <dbReference type="SAM" id="MobiDB-lite"/>
    </source>
</evidence>
<evidence type="ECO:0000313" key="5">
    <source>
        <dbReference type="Proteomes" id="UP000576792"/>
    </source>
</evidence>
<dbReference type="AlphaFoldDB" id="A0A846RX03"/>
<dbReference type="Pfam" id="PF01418">
    <property type="entry name" value="HTH_6"/>
    <property type="match status" value="1"/>
</dbReference>
<reference evidence="4 5" key="1">
    <citation type="submission" date="2020-03" db="EMBL/GenBank/DDBJ databases">
        <title>Sequencing the genomes of 1000 actinobacteria strains.</title>
        <authorList>
            <person name="Klenk H.-P."/>
        </authorList>
    </citation>
    <scope>NUCLEOTIDE SEQUENCE [LARGE SCALE GENOMIC DNA]</scope>
    <source>
        <strain evidence="4 5">DSM 18964</strain>
    </source>
</reference>
<dbReference type="InterPro" id="IPR036388">
    <property type="entry name" value="WH-like_DNA-bd_sf"/>
</dbReference>
<organism evidence="4 5">
    <name type="scientific">Brevibacterium marinum</name>
    <dbReference type="NCBI Taxonomy" id="418643"/>
    <lineage>
        <taxon>Bacteria</taxon>
        <taxon>Bacillati</taxon>
        <taxon>Actinomycetota</taxon>
        <taxon>Actinomycetes</taxon>
        <taxon>Micrococcales</taxon>
        <taxon>Brevibacteriaceae</taxon>
        <taxon>Brevibacterium</taxon>
    </lineage>
</organism>
<sequence>MTSKEMPGDARHEPLSPSEERVADFAQRDPLRFATITAAEIADQTMTSDATVARAARKLGHAGIREWKRLCAESVDRAIGLDSNLRSQLSRLPERDEEGGQAIAIKRILSATARSLVDLGDQLDTDSFAEVVRTISAAGNVTTFGLGTGFHAAEYMSLSLERTGIRSQAMTGSGHMLADVFPRLRHDDVSVVVAPRLLTPDVLWHVEESLKRCHATVLVSSAAPPHDLAKDLLHLSLPSGEDASMNRMICTFALIDVLAYELARLAPTRAVERSAEVQKIRNRVNRSHRK</sequence>
<proteinExistence type="predicted"/>
<feature type="domain" description="HTH rpiR-type" evidence="2">
    <location>
        <begin position="2"/>
        <end position="78"/>
    </location>
</feature>
<comment type="caution">
    <text evidence="4">The sequence shown here is derived from an EMBL/GenBank/DDBJ whole genome shotgun (WGS) entry which is preliminary data.</text>
</comment>
<keyword evidence="4" id="KW-0238">DNA-binding</keyword>
<dbReference type="PANTHER" id="PTHR30514:SF1">
    <property type="entry name" value="HTH-TYPE TRANSCRIPTIONAL REGULATOR HEXR-RELATED"/>
    <property type="match status" value="1"/>
</dbReference>
<dbReference type="Proteomes" id="UP000576792">
    <property type="component" value="Unassembled WGS sequence"/>
</dbReference>
<keyword evidence="5" id="KW-1185">Reference proteome</keyword>
<dbReference type="InterPro" id="IPR000281">
    <property type="entry name" value="HTH_RpiR"/>
</dbReference>
<evidence type="ECO:0000259" key="2">
    <source>
        <dbReference type="PROSITE" id="PS51071"/>
    </source>
</evidence>
<feature type="region of interest" description="Disordered" evidence="1">
    <location>
        <begin position="1"/>
        <end position="20"/>
    </location>
</feature>
<dbReference type="InterPro" id="IPR009057">
    <property type="entry name" value="Homeodomain-like_sf"/>
</dbReference>
<dbReference type="SUPFAM" id="SSF53697">
    <property type="entry name" value="SIS domain"/>
    <property type="match status" value="1"/>
</dbReference>
<evidence type="ECO:0000313" key="4">
    <source>
        <dbReference type="EMBL" id="NJC55428.1"/>
    </source>
</evidence>
<dbReference type="PANTHER" id="PTHR30514">
    <property type="entry name" value="GLUCOKINASE"/>
    <property type="match status" value="1"/>
</dbReference>